<keyword evidence="1" id="KW-0812">Transmembrane</keyword>
<dbReference type="EMBL" id="CP019697">
    <property type="protein sequence ID" value="AQS51102.1"/>
    <property type="molecule type" value="Genomic_DNA"/>
</dbReference>
<protein>
    <submittedName>
        <fullName evidence="2">Uncharacterized protein</fullName>
    </submittedName>
</protein>
<feature type="transmembrane region" description="Helical" evidence="1">
    <location>
        <begin position="40"/>
        <end position="58"/>
    </location>
</feature>
<dbReference type="Proteomes" id="UP000189369">
    <property type="component" value="Chromosome"/>
</dbReference>
<organism evidence="2 3">
    <name type="scientific">Paenalcaligenes hominis</name>
    <dbReference type="NCBI Taxonomy" id="643674"/>
    <lineage>
        <taxon>Bacteria</taxon>
        <taxon>Pseudomonadati</taxon>
        <taxon>Pseudomonadota</taxon>
        <taxon>Betaproteobacteria</taxon>
        <taxon>Burkholderiales</taxon>
        <taxon>Alcaligenaceae</taxon>
        <taxon>Paenalcaligenes</taxon>
    </lineage>
</organism>
<accession>A0A1U9JZ89</accession>
<keyword evidence="1" id="KW-0472">Membrane</keyword>
<gene>
    <name evidence="2" type="ORF">PAEH1_05070</name>
</gene>
<dbReference type="KEGG" id="phn:PAEH1_05070"/>
<sequence length="149" mass="17577">MVPRTQHFTTRTPLRVRVLGLLFLVLVLGVLGLLSQQWHVSLALYLGFSFFVVVAYLYQSQTQPVYSLSCNQHSQFYFTHPYSRPVHIAHVWQSSWAVCLRLRQHDQPQRTQVMVFWRSAQSVTAWRYLHIHVLRYQLQHNDPSIESTV</sequence>
<name>A0A1U9JZ89_9BURK</name>
<proteinExistence type="predicted"/>
<keyword evidence="1" id="KW-1133">Transmembrane helix</keyword>
<dbReference type="AlphaFoldDB" id="A0A1U9JZ89"/>
<evidence type="ECO:0000313" key="2">
    <source>
        <dbReference type="EMBL" id="AQS51102.1"/>
    </source>
</evidence>
<dbReference type="STRING" id="643674.PAEH1_05070"/>
<evidence type="ECO:0000313" key="3">
    <source>
        <dbReference type="Proteomes" id="UP000189369"/>
    </source>
</evidence>
<reference evidence="2 3" key="1">
    <citation type="submission" date="2017-01" db="EMBL/GenBank/DDBJ databases">
        <title>Complete Genome Sequence of Paenalcaligenes hominis, Isolated from a paraplegic Patient with neurogenic bladder.</title>
        <authorList>
            <person name="Mukhopadhyay R."/>
            <person name="Joaquin J."/>
            <person name="Hogue R."/>
            <person name="Kilaru A."/>
            <person name="Jospin G."/>
            <person name="Mars K."/>
            <person name="Eisen J.A."/>
            <person name="Chaturvedi V."/>
        </authorList>
    </citation>
    <scope>NUCLEOTIDE SEQUENCE [LARGE SCALE GENOMIC DNA]</scope>
    <source>
        <strain evidence="2 3">15S00501</strain>
    </source>
</reference>
<evidence type="ECO:0000256" key="1">
    <source>
        <dbReference type="SAM" id="Phobius"/>
    </source>
</evidence>
<feature type="transmembrane region" description="Helical" evidence="1">
    <location>
        <begin position="14"/>
        <end position="34"/>
    </location>
</feature>